<gene>
    <name evidence="1" type="ordered locus">Fjoh_3790</name>
</gene>
<dbReference type="STRING" id="376686.Fjoh_3790"/>
<dbReference type="RefSeq" id="WP_012025767.1">
    <property type="nucleotide sequence ID" value="NC_009441.1"/>
</dbReference>
<evidence type="ECO:0000313" key="1">
    <source>
        <dbReference type="EMBL" id="ABQ06801.1"/>
    </source>
</evidence>
<dbReference type="AlphaFoldDB" id="A5FDB4"/>
<dbReference type="GeneID" id="31766711"/>
<dbReference type="KEGG" id="fjo:Fjoh_3790"/>
<keyword evidence="2" id="KW-1185">Reference proteome</keyword>
<name>A5FDB4_FLAJ1</name>
<dbReference type="OrthoDB" id="792939at2"/>
<reference evidence="1 2" key="1">
    <citation type="journal article" date="2009" name="Appl. Environ. Microbiol.">
        <title>Novel features of the polysaccharide-digesting gliding bacterium Flavobacterium johnsoniae as revealed by genome sequence analysis.</title>
        <authorList>
            <person name="McBride M.J."/>
            <person name="Xie G."/>
            <person name="Martens E.C."/>
            <person name="Lapidus A."/>
            <person name="Henrissat B."/>
            <person name="Rhodes R.G."/>
            <person name="Goltsman E."/>
            <person name="Wang W."/>
            <person name="Xu J."/>
            <person name="Hunnicutt D.W."/>
            <person name="Staroscik A.M."/>
            <person name="Hoover T.R."/>
            <person name="Cheng Y.Q."/>
            <person name="Stein J.L."/>
        </authorList>
    </citation>
    <scope>NUCLEOTIDE SEQUENCE [LARGE SCALE GENOMIC DNA]</scope>
    <source>
        <strain evidence="2">ATCC 17061 / DSM 2064 / JCM 8514 / BCRC 14874 / CCUG 350202 / NBRC 14942 / NCIMB 11054 / UW101</strain>
    </source>
</reference>
<dbReference type="EMBL" id="CP000685">
    <property type="protein sequence ID" value="ABQ06801.1"/>
    <property type="molecule type" value="Genomic_DNA"/>
</dbReference>
<protein>
    <submittedName>
        <fullName evidence="1">Transcriptional regulator, Crp/Fnr family</fullName>
    </submittedName>
</protein>
<evidence type="ECO:0000313" key="2">
    <source>
        <dbReference type="Proteomes" id="UP000006694"/>
    </source>
</evidence>
<dbReference type="Gene3D" id="2.60.120.10">
    <property type="entry name" value="Jelly Rolls"/>
    <property type="match status" value="1"/>
</dbReference>
<sequence>MNHTDIQSSEKQILFNFFNQVHSISNQNFEPIAKICKKKTYKKNEIILDLGQIETKTSLVLKGVVHQYVIVDGNLCTIDFSLAGMSYNCFTSYVENSPSNQIQEALTDVEIIYIEKSDAERLLLENHDFCYIYTKLYEQVHLEREKRSLVLQYKNAYKKFELFLLSIAKSEDFLKEVPQKLIANYLSLTPETYSRVKKKYLKKT</sequence>
<dbReference type="eggNOG" id="COG0664">
    <property type="taxonomic scope" value="Bacteria"/>
</dbReference>
<dbReference type="HOGENOM" id="CLU_075053_9_2_10"/>
<organism evidence="1 2">
    <name type="scientific">Flavobacterium johnsoniae (strain ATCC 17061 / DSM 2064 / JCM 8514 / BCRC 14874 / CCUG 350202 / NBRC 14942 / NCIMB 11054 / UW101)</name>
    <name type="common">Cytophaga johnsonae</name>
    <dbReference type="NCBI Taxonomy" id="376686"/>
    <lineage>
        <taxon>Bacteria</taxon>
        <taxon>Pseudomonadati</taxon>
        <taxon>Bacteroidota</taxon>
        <taxon>Flavobacteriia</taxon>
        <taxon>Flavobacteriales</taxon>
        <taxon>Flavobacteriaceae</taxon>
        <taxon>Flavobacterium</taxon>
    </lineage>
</organism>
<accession>A5FDB4</accession>
<proteinExistence type="predicted"/>
<dbReference type="InterPro" id="IPR014710">
    <property type="entry name" value="RmlC-like_jellyroll"/>
</dbReference>
<dbReference type="InterPro" id="IPR018490">
    <property type="entry name" value="cNMP-bd_dom_sf"/>
</dbReference>
<dbReference type="SUPFAM" id="SSF51206">
    <property type="entry name" value="cAMP-binding domain-like"/>
    <property type="match status" value="1"/>
</dbReference>
<dbReference type="Proteomes" id="UP000006694">
    <property type="component" value="Chromosome"/>
</dbReference>